<organism evidence="3 4">
    <name type="scientific">Emticicia oligotrophica (strain DSM 17448 / CIP 109782 / MTCC 6937 / GPTSA100-15)</name>
    <dbReference type="NCBI Taxonomy" id="929562"/>
    <lineage>
        <taxon>Bacteria</taxon>
        <taxon>Pseudomonadati</taxon>
        <taxon>Bacteroidota</taxon>
        <taxon>Cytophagia</taxon>
        <taxon>Cytophagales</taxon>
        <taxon>Leadbetterellaceae</taxon>
        <taxon>Emticicia</taxon>
    </lineage>
</organism>
<feature type="domain" description="DUF11" evidence="2">
    <location>
        <begin position="3169"/>
        <end position="3280"/>
    </location>
</feature>
<accession>A0ABN4AS13</accession>
<dbReference type="NCBIfam" id="TIGR04131">
    <property type="entry name" value="Bac_Flav_CTERM"/>
    <property type="match status" value="1"/>
</dbReference>
<sequence length="3704" mass="380164">MKDGSGCVGSMTLTLVSNNSSLSLTGIQTSPSCGNSNGSVSLTATGGTGSYSYSRDGVNYFSTNRIQWFSSRYLQFYVRDGIGCVGNTTVTLVSNDSNISLVATQTSPSCGNSNGSVSLTATGGTGSYSYSRDGINYFSTNVFSGLVAGTYNFYVRDGSGCLGSTSITLVNSSSNLILSSVATCANGTSNVTLTATGGINPYQFNEGGSGFVSSNVFTNVSNGSHTYTVRDGQGCTATTSVEVNCPTECTSVPYRYCSGAQIEISASATSGYNNYQWYRNGEIIVGATSQSYTITSEGSYTYTADVSVGTSSCTGTLCCPIVVERYPEIVLTGIQTSPSCGNSNGSVSLTATGGTGSYSYSRDGVNYFSTNIFSGLVAGTYNFYVRDGIGCVGNTTVTLVSNDSNISLVATQTSPSCGNSNGSVSLTATGGTGSYSYSRDGINYFSTNVFSGLVAGTYNFYVKDGSGCMGSMTLTLVSNNSSLSLTGIQTSPSCGNSNGSVSLTATGGTGSYSYSRDGINYFSTNVFSGLVAGTYNFYVKDGSGCVGSMTLTLVSNNSSLSLTGIQTSPSCGNSNGSVSLMATGGTGSYSYSRDGINYFSTNVFSGLVAGTYNFYVKDGSGCVGSMTLTLVSNNSSLSLTGIQTSPSCGNSNGSVSLTATGGTGSYSYSRDGINYFSTNIFSGLVAGTYNFYVKDGSGCVGSMTLTLVSNNSSLSLTGIQTSPSCGNSNGSVSLTATGGTGSYSYSRDGINYFSTNVFSGLVAGTYNFYVKDGSGCVGSTTVTLVSNDSNISLVATQTSPSCGNSNGSVGLTATGGTGSYSYSRDGINYFSTNVFSGLVAGTYNFYVKDGSGCVGSMTLTLVSNNSSLSLTGIQTSPSCGNSNGSVSLTATGGTGSYSYSRDGVNYFSTNVFSGLVAGTYNFYVKDGSGCVGSMTLTLVSNNSSLSLTGIQTSPSCGNSNGSVSLTATGGTGSYSYSRDGINYFSTNVFSGLVAGTYNFYVKDGSGCVGSTTVTLVSNNSSLSLTGIQTSPSCGNSNGSVSLTATGGTGSYSYSRDGINYFSTNVFSDLVAGTYNFYVKDGSGCVGSMTLTLVSNNSSFNLTGIQTSPSCGNSNGSVSLTATGGTGSYSYSRDGVNYFSTNVFSGLVAGTYNFYVKDGSGCVGSMTLTLVSNNSSLSLTGIQTSPSCGNSNGSVSLTATGGTGSYSYSRDGINYFSTNVFSGLVAGTYNFYVKDGSGCVGSMTLTLVSNNSSLSLTGIQTSPSCGNSNGSVSLTATGGTGSYSYSRDGINYFSTNVFSGLVAGTYNFYVKDGSGCVGSMTLTLVSNNSSLSLTGIQTSPSCGNSNGSVSLTATGGTGSYSYSRDGVNYFSTNVFSGLVAGTYNFYVKDGSGCVGSMTLTLVSNNSSLSLTGIQTSPSCGNSNGSVSLTATGGTGSYSYSRDGINYFSTNVFSGLVAGTYNFYVKDGSGCVGSMTLTLVSNNSSLSLTGIQTSPSCGNSNGSVSLMATGGTGSYSYSRDGINYFSTNIFSGLVAGTYNFYVRDGIGCVGSTTVTLVSNDSNISLVATQTSPSCGNSNGSVSLTATGGTGSYSYSRDGVNYFSTNVFSGLVAGTYNFYVKDGSGCVGSMTLTLVSNNSSLSLTGIQTSPSCGNSNGSVSLTATGGTGSYSYSRDGINYFSTNVFSGLVAGTYNFYVKDGSGCVGSMTLTLVSNNSSLSLTGIQTSPSCGNSNGSVSLTATGGTGSYSYSRDGINYFSTNVFSGLVAGTYNFYVKDGSGCVGSTTVTLVNDNINPSTPLVTTNLTNLCVNEVANLTVSNCTGTVIWSTGSTQNSITVSESGSYSATCTNACGVSTRSNVVQISKGTSPVAPIIVSDKTDICVNEVANLTVSNCTGTVIWSTGSTQSSITVGESGSYSATCTNACGVSARSNVVQISKGTSPVAPIIVSDKTDICVNEVANLTVSNCTGTVIWSTGSTQSSVTVGESGSYSATCTNACGVSARSNVVQISKGIIPSAPNFAMESTICCEGSHVKLIATCSVGSIVWSSGETDAEIKVYKSGIYTATCINACGSVEGQKNVTIINVPPPMVAVITSSKPSICEGEFTTLTAIGCNGSVVWNTGVSGSIITVNKVGVYTAKCMNICGESLNSNELLISSSTRPSSPLISSDRTILCTGETATLIATGCSGNVKWSTGATGSSLTIRTSGSYTATCMNNCGESSASNVVVITTGNVPSSPSISSDRASLCTGETATLIATGCSGNVKWSTGSTGSSLTISTLGSYTATCMNNCGESSASNVVVITTGNVPSSPSISSDRTILCTGETTTLIATGCSGNVKWSTGSTGSSLTISTSGSYTATCMNNCGESSASNVVVITTGNVPSSPSISSDRTILCTGETATLVSTGCSGNVKWSTGSTGSSLTISTLGSYTATCMNNCGESSASNVVVITTGNVPSSPSISSDRTILCTGETATLVSTGCSGNVKWSTGSTGSSLTIRTSGSYTATCMNNCGESSASNVVVITTGNVPSSPLINADKVTVCGSEAVTLTATGCNGQVVWNTNQTGSIVKVTPMSNMVYSAKCIEVSGGCESLSSSIEIKVNNISGNLLVTGPTDVCEGEEVTLKASGCNQLVIWSNGATGSSISVIANASQTYTAKCVSANQTICDFPEGNITLKTVGGSSEAGITTRYLLLDESGKILKINSIPTFADVLKGNYRASAIAYSSSIEGLSIGNNIENVIAICLGRTNINLSVCNTPIEGCTSTGQIAINVKTKPTAPNIIVDKTNICNNEQAQLNATGCNGNVLWNNGATGTQIQVSAIGSYFANCQNDCGMSANSNTILIGSDCGVCKVTTPTITASKTNICKSETITLTSTNCEGTIIWSNGQSGSSITVKPVTTSTYTAVCKVSNTCISKVSNTVLIKLGVVDVPTLACSTTLVCIGETATLKAYGCDGEVIWSNGSIGTTISVKPDGFTTYSAKCKIGECVSISSEHIAIPIGRPNQPFVSCQNSVLCSGGEATLTASGCVGIIEWSDGQSGAVIKVSPKIEKTIYSAICKSISGLCESQKSNEVTVTVAKGVSSPKVISEINNVCPYNTADLNSAILSESTSEGGQMEFHITSSPNSPLVTNPSVVTAGTYYVFERSGLGCYSDFTSIKVNNKNCEGEGVVVEPGRDIVDIAVKKIASSKEIPLNELVTYKLVVKNVGNNTATGITVRDILPNSLKFEFAGSNITYKNGIILAPIDTLKAGDSTIFTYTTRVMVAGKIINKAELYKINEIDNVLSNNSSECIINDPIQNQKIGISKVCEPAILVKDKTYDVPFVIYVTNLGGVDLNNVQVKDDLDRAFGNGAIILNDTIKINTDKGLVANLTYTGRGTNTNLLIDSLSSIKVGQKLALRFTVRVDLANANVSNFFNIAEASSANNVDTSTNGINPDPDGDGDPSNNDEPTPIQFKINTIPDQPALGIALSVYDTIKVSNTCYKVTYLALVKNIGDIQLKNVQVIDSLAKTFEKSESFQLIGNPRTGLNSTLKVNPYFDGKENANLLIADSTSTLEVGQIDSVFYTVSICNGNYKGEYASNAFAKAIGNGKIVSDVSNAGVEIRVDENDPTAIEFPSNIGELIIPSGFSPNGDGKNDIFIISTPVGTNIEYLEVYNRWGQLVYKDKDGEVAKTGWDGKSNQGLRFDKEGLPDGTYYYALKLSNEKEQRVNFFTLVR</sequence>
<dbReference type="Proteomes" id="UP000002875">
    <property type="component" value="Chromosome"/>
</dbReference>
<reference evidence="3 4" key="1">
    <citation type="submission" date="2011-07" db="EMBL/GenBank/DDBJ databases">
        <title>The complete genome of chromosome of Emticicia oligotrophica DSM 17448.</title>
        <authorList>
            <consortium name="US DOE Joint Genome Institute (JGI-PGF)"/>
            <person name="Lucas S."/>
            <person name="Han J."/>
            <person name="Lapidus A."/>
            <person name="Bruce D."/>
            <person name="Goodwin L."/>
            <person name="Pitluck S."/>
            <person name="Peters L."/>
            <person name="Kyrpides N."/>
            <person name="Mavromatis K."/>
            <person name="Ivanova N."/>
            <person name="Ovchinnikova G."/>
            <person name="Teshima H."/>
            <person name="Detter J.C."/>
            <person name="Tapia R."/>
            <person name="Han C."/>
            <person name="Land M."/>
            <person name="Hauser L."/>
            <person name="Markowitz V."/>
            <person name="Cheng J.-F."/>
            <person name="Hugenholtz P."/>
            <person name="Woyke T."/>
            <person name="Wu D."/>
            <person name="Tindall B."/>
            <person name="Pomrenke H."/>
            <person name="Brambilla E."/>
            <person name="Klenk H.-P."/>
            <person name="Eisen J.A."/>
        </authorList>
    </citation>
    <scope>NUCLEOTIDE SEQUENCE [LARGE SCALE GENOMIC DNA]</scope>
    <source>
        <strain evidence="3 4">DSM 17448</strain>
    </source>
</reference>
<dbReference type="NCBIfam" id="TIGR01451">
    <property type="entry name" value="B_ant_repeat"/>
    <property type="match status" value="1"/>
</dbReference>
<dbReference type="InterPro" id="IPR026341">
    <property type="entry name" value="T9SS_type_B"/>
</dbReference>
<evidence type="ECO:0000259" key="2">
    <source>
        <dbReference type="Pfam" id="PF01345"/>
    </source>
</evidence>
<evidence type="ECO:0000313" key="4">
    <source>
        <dbReference type="Proteomes" id="UP000002875"/>
    </source>
</evidence>
<dbReference type="InterPro" id="IPR025667">
    <property type="entry name" value="SprB_repeat"/>
</dbReference>
<protein>
    <submittedName>
        <fullName evidence="3">Conserved repeat domain protein</fullName>
    </submittedName>
</protein>
<dbReference type="InterPro" id="IPR001434">
    <property type="entry name" value="OmcB-like_DUF11"/>
</dbReference>
<dbReference type="Pfam" id="PF01345">
    <property type="entry name" value="DUF11"/>
    <property type="match status" value="1"/>
</dbReference>
<feature type="compositionally biased region" description="Low complexity" evidence="1">
    <location>
        <begin position="3420"/>
        <end position="3438"/>
    </location>
</feature>
<evidence type="ECO:0000313" key="3">
    <source>
        <dbReference type="EMBL" id="AFK04156.1"/>
    </source>
</evidence>
<evidence type="ECO:0000256" key="1">
    <source>
        <dbReference type="SAM" id="MobiDB-lite"/>
    </source>
</evidence>
<keyword evidence="4" id="KW-1185">Reference proteome</keyword>
<dbReference type="Pfam" id="PF13585">
    <property type="entry name" value="CHU_C"/>
    <property type="match status" value="1"/>
</dbReference>
<dbReference type="Pfam" id="PF13573">
    <property type="entry name" value="SprB"/>
    <property type="match status" value="21"/>
</dbReference>
<gene>
    <name evidence="3" type="ordered locus">Emtol_3023</name>
</gene>
<dbReference type="EMBL" id="CP002961">
    <property type="protein sequence ID" value="AFK04156.1"/>
    <property type="molecule type" value="Genomic_DNA"/>
</dbReference>
<dbReference type="InterPro" id="IPR047589">
    <property type="entry name" value="DUF11_rpt"/>
</dbReference>
<feature type="region of interest" description="Disordered" evidence="1">
    <location>
        <begin position="3415"/>
        <end position="3440"/>
    </location>
</feature>
<dbReference type="RefSeq" id="WP_015029850.1">
    <property type="nucleotide sequence ID" value="NC_018748.1"/>
</dbReference>
<proteinExistence type="predicted"/>
<name>A0ABN4AS13_EMTOG</name>